<keyword evidence="2" id="KW-0808">Transferase</keyword>
<dbReference type="PROSITE" id="PS50011">
    <property type="entry name" value="PROTEIN_KINASE_DOM"/>
    <property type="match status" value="1"/>
</dbReference>
<gene>
    <name evidence="2" type="ORF">TPC1_15546</name>
</gene>
<dbReference type="EMBL" id="GDID01004111">
    <property type="protein sequence ID" value="JAP92495.1"/>
    <property type="molecule type" value="Transcribed_RNA"/>
</dbReference>
<dbReference type="AlphaFoldDB" id="A0A146K9T7"/>
<feature type="domain" description="Protein kinase" evidence="1">
    <location>
        <begin position="3"/>
        <end position="242"/>
    </location>
</feature>
<dbReference type="SUPFAM" id="SSF56112">
    <property type="entry name" value="Protein kinase-like (PK-like)"/>
    <property type="match status" value="1"/>
</dbReference>
<dbReference type="PANTHER" id="PTHR24347">
    <property type="entry name" value="SERINE/THREONINE-PROTEIN KINASE"/>
    <property type="match status" value="1"/>
</dbReference>
<evidence type="ECO:0000313" key="2">
    <source>
        <dbReference type="EMBL" id="JAP92495.1"/>
    </source>
</evidence>
<protein>
    <submittedName>
        <fullName evidence="2">Kinase</fullName>
    </submittedName>
</protein>
<dbReference type="GO" id="GO:0005524">
    <property type="term" value="F:ATP binding"/>
    <property type="evidence" value="ECO:0007669"/>
    <property type="project" value="InterPro"/>
</dbReference>
<reference evidence="2" key="1">
    <citation type="submission" date="2015-07" db="EMBL/GenBank/DDBJ databases">
        <title>Adaptation to a free-living lifestyle via gene acquisitions in the diplomonad Trepomonas sp. PC1.</title>
        <authorList>
            <person name="Xu F."/>
            <person name="Jerlstrom-Hultqvist J."/>
            <person name="Kolisko M."/>
            <person name="Simpson A.G.B."/>
            <person name="Roger A.J."/>
            <person name="Svard S.G."/>
            <person name="Andersson J.O."/>
        </authorList>
    </citation>
    <scope>NUCLEOTIDE SEQUENCE</scope>
    <source>
        <strain evidence="2">PC1</strain>
    </source>
</reference>
<dbReference type="InterPro" id="IPR000719">
    <property type="entry name" value="Prot_kinase_dom"/>
</dbReference>
<feature type="non-terminal residue" evidence="2">
    <location>
        <position position="1"/>
    </location>
</feature>
<name>A0A146K9T7_9EUKA</name>
<dbReference type="GO" id="GO:0004672">
    <property type="term" value="F:protein kinase activity"/>
    <property type="evidence" value="ECO:0007669"/>
    <property type="project" value="InterPro"/>
</dbReference>
<keyword evidence="2" id="KW-0418">Kinase</keyword>
<dbReference type="Pfam" id="PF00069">
    <property type="entry name" value="Pkinase"/>
    <property type="match status" value="1"/>
</dbReference>
<organism evidence="2">
    <name type="scientific">Trepomonas sp. PC1</name>
    <dbReference type="NCBI Taxonomy" id="1076344"/>
    <lineage>
        <taxon>Eukaryota</taxon>
        <taxon>Metamonada</taxon>
        <taxon>Diplomonadida</taxon>
        <taxon>Hexamitidae</taxon>
        <taxon>Hexamitinae</taxon>
        <taxon>Trepomonas</taxon>
    </lineage>
</organism>
<accession>A0A146K9T7</accession>
<dbReference type="Gene3D" id="1.10.510.10">
    <property type="entry name" value="Transferase(Phosphotransferase) domain 1"/>
    <property type="match status" value="1"/>
</dbReference>
<sequence length="288" mass="33227">NFDISLQKIGSSPVSQLFYGTNKSTLAPVAIKIYNFTSDNPQHIMRETSIMIRLSHENLTPFQNYFESADQSAIVQDLAQQELLEVISQQRYYCEDDCRQYVKQIINGLLYLHQYNMPHNNLKPSNILFSKQVKLCDYNLNELVPRQFRLVSPGFTAPEYLLGIETKKSDVYSIGVITHLLLTGKVPFSDSIEQLLEEQFDDQMQLQKNSISKNAVDFIQEACRFDYQTRVDLSQLAKHKWLTEPVPVIPLSNTQLQLKKYQAGLLLKNGCSVKEQDIKNLVKKWQVE</sequence>
<dbReference type="InterPro" id="IPR011009">
    <property type="entry name" value="Kinase-like_dom_sf"/>
</dbReference>
<evidence type="ECO:0000259" key="1">
    <source>
        <dbReference type="PROSITE" id="PS50011"/>
    </source>
</evidence>
<proteinExistence type="predicted"/>